<dbReference type="SMART" id="SM00345">
    <property type="entry name" value="HTH_GNTR"/>
    <property type="match status" value="1"/>
</dbReference>
<keyword evidence="6" id="KW-1185">Reference proteome</keyword>
<dbReference type="InterPro" id="IPR000524">
    <property type="entry name" value="Tscrpt_reg_HTH_GntR"/>
</dbReference>
<dbReference type="PANTHER" id="PTHR43537">
    <property type="entry name" value="TRANSCRIPTIONAL REGULATOR, GNTR FAMILY"/>
    <property type="match status" value="1"/>
</dbReference>
<name>A0A7W6DXZ9_9RHOB</name>
<dbReference type="Pfam" id="PF07729">
    <property type="entry name" value="FCD"/>
    <property type="match status" value="1"/>
</dbReference>
<gene>
    <name evidence="5" type="ORF">GGQ68_004600</name>
</gene>
<dbReference type="PROSITE" id="PS50949">
    <property type="entry name" value="HTH_GNTR"/>
    <property type="match status" value="1"/>
</dbReference>
<dbReference type="EMBL" id="JACIEJ010000018">
    <property type="protein sequence ID" value="MBB3988243.1"/>
    <property type="molecule type" value="Genomic_DNA"/>
</dbReference>
<evidence type="ECO:0000259" key="4">
    <source>
        <dbReference type="PROSITE" id="PS50949"/>
    </source>
</evidence>
<dbReference type="RefSeq" id="WP_183969933.1">
    <property type="nucleotide sequence ID" value="NZ_JACIEJ010000018.1"/>
</dbReference>
<feature type="domain" description="HTH gntR-type" evidence="4">
    <location>
        <begin position="17"/>
        <end position="85"/>
    </location>
</feature>
<keyword evidence="2 5" id="KW-0238">DNA-binding</keyword>
<dbReference type="Gene3D" id="1.20.120.530">
    <property type="entry name" value="GntR ligand-binding domain-like"/>
    <property type="match status" value="1"/>
</dbReference>
<protein>
    <submittedName>
        <fullName evidence="5">DNA-binding FadR family transcriptional regulator</fullName>
    </submittedName>
</protein>
<organism evidence="5 6">
    <name type="scientific">Sagittula marina</name>
    <dbReference type="NCBI Taxonomy" id="943940"/>
    <lineage>
        <taxon>Bacteria</taxon>
        <taxon>Pseudomonadati</taxon>
        <taxon>Pseudomonadota</taxon>
        <taxon>Alphaproteobacteria</taxon>
        <taxon>Rhodobacterales</taxon>
        <taxon>Roseobacteraceae</taxon>
        <taxon>Sagittula</taxon>
    </lineage>
</organism>
<evidence type="ECO:0000256" key="2">
    <source>
        <dbReference type="ARBA" id="ARBA00023125"/>
    </source>
</evidence>
<dbReference type="Proteomes" id="UP000541426">
    <property type="component" value="Unassembled WGS sequence"/>
</dbReference>
<sequence>MVSHAQPSPSEKPTTRRTLVEIVREKLRTQIESGRYPTGQRLPSEAQMTQEFEVSRTVIREAVASLRADGLVEPRQGAGVFVLEPTAQVKPPFQNIDLDRISSVIELLELRTAVEVEAAGLAATRRSPAQEEEIIRCMHDVQRAATAGTPTMEADFALHLTIARATNNPRFSEFLSMIGTNLIPRKALAETDAEPVAPEYLDVIQAEHEEIVNAILNGDEDAARTAMRSHLKSSQTRYRALLRAGNTRSA</sequence>
<dbReference type="SUPFAM" id="SSF46785">
    <property type="entry name" value="Winged helix' DNA-binding domain"/>
    <property type="match status" value="1"/>
</dbReference>
<dbReference type="AlphaFoldDB" id="A0A7W6DXZ9"/>
<keyword evidence="1" id="KW-0805">Transcription regulation</keyword>
<evidence type="ECO:0000313" key="6">
    <source>
        <dbReference type="Proteomes" id="UP000541426"/>
    </source>
</evidence>
<reference evidence="5 6" key="1">
    <citation type="submission" date="2020-08" db="EMBL/GenBank/DDBJ databases">
        <title>Genomic Encyclopedia of Type Strains, Phase IV (KMG-IV): sequencing the most valuable type-strain genomes for metagenomic binning, comparative biology and taxonomic classification.</title>
        <authorList>
            <person name="Goeker M."/>
        </authorList>
    </citation>
    <scope>NUCLEOTIDE SEQUENCE [LARGE SCALE GENOMIC DNA]</scope>
    <source>
        <strain evidence="5 6">DSM 102235</strain>
    </source>
</reference>
<dbReference type="PRINTS" id="PR00035">
    <property type="entry name" value="HTHGNTR"/>
</dbReference>
<evidence type="ECO:0000313" key="5">
    <source>
        <dbReference type="EMBL" id="MBB3988243.1"/>
    </source>
</evidence>
<dbReference type="SMART" id="SM00895">
    <property type="entry name" value="FCD"/>
    <property type="match status" value="1"/>
</dbReference>
<dbReference type="PANTHER" id="PTHR43537:SF44">
    <property type="entry name" value="GNTR FAMILY REGULATORY PROTEIN"/>
    <property type="match status" value="1"/>
</dbReference>
<dbReference type="InterPro" id="IPR011711">
    <property type="entry name" value="GntR_C"/>
</dbReference>
<keyword evidence="3" id="KW-0804">Transcription</keyword>
<dbReference type="Gene3D" id="1.10.10.10">
    <property type="entry name" value="Winged helix-like DNA-binding domain superfamily/Winged helix DNA-binding domain"/>
    <property type="match status" value="1"/>
</dbReference>
<comment type="caution">
    <text evidence="5">The sequence shown here is derived from an EMBL/GenBank/DDBJ whole genome shotgun (WGS) entry which is preliminary data.</text>
</comment>
<evidence type="ECO:0000256" key="1">
    <source>
        <dbReference type="ARBA" id="ARBA00023015"/>
    </source>
</evidence>
<dbReference type="CDD" id="cd07377">
    <property type="entry name" value="WHTH_GntR"/>
    <property type="match status" value="1"/>
</dbReference>
<dbReference type="InterPro" id="IPR008920">
    <property type="entry name" value="TF_FadR/GntR_C"/>
</dbReference>
<dbReference type="InterPro" id="IPR036388">
    <property type="entry name" value="WH-like_DNA-bd_sf"/>
</dbReference>
<accession>A0A7W6DXZ9</accession>
<dbReference type="GO" id="GO:0003677">
    <property type="term" value="F:DNA binding"/>
    <property type="evidence" value="ECO:0007669"/>
    <property type="project" value="UniProtKB-KW"/>
</dbReference>
<dbReference type="GO" id="GO:0003700">
    <property type="term" value="F:DNA-binding transcription factor activity"/>
    <property type="evidence" value="ECO:0007669"/>
    <property type="project" value="InterPro"/>
</dbReference>
<dbReference type="SUPFAM" id="SSF48008">
    <property type="entry name" value="GntR ligand-binding domain-like"/>
    <property type="match status" value="1"/>
</dbReference>
<proteinExistence type="predicted"/>
<dbReference type="Pfam" id="PF00392">
    <property type="entry name" value="GntR"/>
    <property type="match status" value="1"/>
</dbReference>
<dbReference type="InterPro" id="IPR036390">
    <property type="entry name" value="WH_DNA-bd_sf"/>
</dbReference>
<evidence type="ECO:0000256" key="3">
    <source>
        <dbReference type="ARBA" id="ARBA00023163"/>
    </source>
</evidence>